<gene>
    <name evidence="4" type="ORF">EKE94_05400</name>
</gene>
<dbReference type="Pfam" id="PF13673">
    <property type="entry name" value="Acetyltransf_10"/>
    <property type="match status" value="1"/>
</dbReference>
<name>A0A438AI27_9RHOB</name>
<evidence type="ECO:0000313" key="4">
    <source>
        <dbReference type="EMBL" id="RVV98360.1"/>
    </source>
</evidence>
<keyword evidence="2" id="KW-0012">Acyltransferase</keyword>
<organism evidence="4 5">
    <name type="scientific">Mesobaculum littorinae</name>
    <dbReference type="NCBI Taxonomy" id="2486419"/>
    <lineage>
        <taxon>Bacteria</taxon>
        <taxon>Pseudomonadati</taxon>
        <taxon>Pseudomonadota</taxon>
        <taxon>Alphaproteobacteria</taxon>
        <taxon>Rhodobacterales</taxon>
        <taxon>Roseobacteraceae</taxon>
        <taxon>Mesobaculum</taxon>
    </lineage>
</organism>
<dbReference type="EMBL" id="RQXX01000002">
    <property type="protein sequence ID" value="RVV98360.1"/>
    <property type="molecule type" value="Genomic_DNA"/>
</dbReference>
<protein>
    <submittedName>
        <fullName evidence="4">GNAT family N-acetyltransferase</fullName>
    </submittedName>
</protein>
<dbReference type="OrthoDB" id="9796171at2"/>
<reference evidence="4 5" key="1">
    <citation type="submission" date="2018-11" db="EMBL/GenBank/DDBJ databases">
        <title>Mesobaculum littorinae gen. nov., sp. nov., isolated from Littorina scabra that represents a novel genus of the order Rhodobacteraceae.</title>
        <authorList>
            <person name="Li F."/>
        </authorList>
    </citation>
    <scope>NUCLEOTIDE SEQUENCE [LARGE SCALE GENOMIC DNA]</scope>
    <source>
        <strain evidence="4 5">M0103</strain>
    </source>
</reference>
<sequence length="169" mass="18262">MRAGGADRTAESHLPALPAGLLRVIRIAPTRDLAACHALRRTVFMDEQGFTEAEEFDGRDDGAVHLLAMEDAAPVGTARLLQEGEIGRIGRICVLRSHRGTGLGAALVRAAIAELRAQPDIRIIRLSAQVQAMGFYEKLGFVAHGESYLDGTVPHRDMDLQMPARDTPA</sequence>
<dbReference type="InterPro" id="IPR050832">
    <property type="entry name" value="Bact_Acetyltransf"/>
</dbReference>
<dbReference type="SUPFAM" id="SSF55729">
    <property type="entry name" value="Acyl-CoA N-acyltransferases (Nat)"/>
    <property type="match status" value="1"/>
</dbReference>
<evidence type="ECO:0000256" key="2">
    <source>
        <dbReference type="ARBA" id="ARBA00023315"/>
    </source>
</evidence>
<dbReference type="Proteomes" id="UP000285908">
    <property type="component" value="Unassembled WGS sequence"/>
</dbReference>
<proteinExistence type="predicted"/>
<comment type="caution">
    <text evidence="4">The sequence shown here is derived from an EMBL/GenBank/DDBJ whole genome shotgun (WGS) entry which is preliminary data.</text>
</comment>
<keyword evidence="5" id="KW-1185">Reference proteome</keyword>
<evidence type="ECO:0000256" key="1">
    <source>
        <dbReference type="ARBA" id="ARBA00022679"/>
    </source>
</evidence>
<dbReference type="PANTHER" id="PTHR43877:SF2">
    <property type="entry name" value="AMINOALKYLPHOSPHONATE N-ACETYLTRANSFERASE-RELATED"/>
    <property type="match status" value="1"/>
</dbReference>
<dbReference type="Gene3D" id="3.40.630.30">
    <property type="match status" value="1"/>
</dbReference>
<dbReference type="PROSITE" id="PS51186">
    <property type="entry name" value="GNAT"/>
    <property type="match status" value="1"/>
</dbReference>
<feature type="domain" description="N-acetyltransferase" evidence="3">
    <location>
        <begin position="23"/>
        <end position="163"/>
    </location>
</feature>
<dbReference type="CDD" id="cd04301">
    <property type="entry name" value="NAT_SF"/>
    <property type="match status" value="1"/>
</dbReference>
<dbReference type="PANTHER" id="PTHR43877">
    <property type="entry name" value="AMINOALKYLPHOSPHONATE N-ACETYLTRANSFERASE-RELATED-RELATED"/>
    <property type="match status" value="1"/>
</dbReference>
<dbReference type="GO" id="GO:0016747">
    <property type="term" value="F:acyltransferase activity, transferring groups other than amino-acyl groups"/>
    <property type="evidence" value="ECO:0007669"/>
    <property type="project" value="InterPro"/>
</dbReference>
<dbReference type="InterPro" id="IPR016181">
    <property type="entry name" value="Acyl_CoA_acyltransferase"/>
</dbReference>
<evidence type="ECO:0000259" key="3">
    <source>
        <dbReference type="PROSITE" id="PS51186"/>
    </source>
</evidence>
<evidence type="ECO:0000313" key="5">
    <source>
        <dbReference type="Proteomes" id="UP000285908"/>
    </source>
</evidence>
<dbReference type="InterPro" id="IPR000182">
    <property type="entry name" value="GNAT_dom"/>
</dbReference>
<keyword evidence="1 4" id="KW-0808">Transferase</keyword>
<accession>A0A438AI27</accession>
<dbReference type="AlphaFoldDB" id="A0A438AI27"/>